<feature type="region of interest" description="Disordered" evidence="2">
    <location>
        <begin position="1"/>
        <end position="20"/>
    </location>
</feature>
<name>A0A0J7ZGD4_STRVR</name>
<dbReference type="Proteomes" id="UP000037432">
    <property type="component" value="Unassembled WGS sequence"/>
</dbReference>
<organism evidence="5 6">
    <name type="scientific">Streptomyces viridochromogenes</name>
    <dbReference type="NCBI Taxonomy" id="1938"/>
    <lineage>
        <taxon>Bacteria</taxon>
        <taxon>Bacillati</taxon>
        <taxon>Actinomycetota</taxon>
        <taxon>Actinomycetes</taxon>
        <taxon>Kitasatosporales</taxon>
        <taxon>Streptomycetaceae</taxon>
        <taxon>Streptomyces</taxon>
    </lineage>
</organism>
<evidence type="ECO:0000256" key="1">
    <source>
        <dbReference type="ARBA" id="ARBA00022829"/>
    </source>
</evidence>
<dbReference type="PATRIC" id="fig|1938.3.peg.8603"/>
<dbReference type="RefSeq" id="WP_048581715.1">
    <property type="nucleotide sequence ID" value="NZ_LFNT01000014.1"/>
</dbReference>
<evidence type="ECO:0008006" key="7">
    <source>
        <dbReference type="Google" id="ProtNLM"/>
    </source>
</evidence>
<accession>A0A0J7ZGD4</accession>
<proteinExistence type="predicted"/>
<feature type="compositionally biased region" description="Basic and acidic residues" evidence="2">
    <location>
        <begin position="293"/>
        <end position="308"/>
    </location>
</feature>
<protein>
    <recommendedName>
        <fullName evidence="7">ParB/Sulfiredoxin domain-containing protein</fullName>
    </recommendedName>
</protein>
<dbReference type="Pfam" id="PF02195">
    <property type="entry name" value="ParB_N"/>
    <property type="match status" value="1"/>
</dbReference>
<dbReference type="EMBL" id="LFNT01000014">
    <property type="protein sequence ID" value="KMS74238.1"/>
    <property type="molecule type" value="Genomic_DNA"/>
</dbReference>
<dbReference type="Pfam" id="PF17762">
    <property type="entry name" value="HTH_ParB"/>
    <property type="match status" value="1"/>
</dbReference>
<feature type="region of interest" description="Disordered" evidence="2">
    <location>
        <begin position="254"/>
        <end position="337"/>
    </location>
</feature>
<evidence type="ECO:0000259" key="4">
    <source>
        <dbReference type="Pfam" id="PF17762"/>
    </source>
</evidence>
<sequence>MAAGASGPTMTFGSRKKKRSIWDDPDATEIIEIPLEQLHPNPFNPRIIFRDEDIEDLRESINAEDGLLQDLSVAEVEPFLEYWRERLAEKQPDLLPVLEEALGSVPPEDFVTLIGHNRKLALLRDGRATAPCKITNSKIPRARLLGLPENMRRVPLNPIEQALAFQGALNDGLTQVEIAAQTGTRQPHISRRLKLLQLPQEVQTALMDGLVVSEAEVLLDRLEDPEHRLQAWKIMESEGIKAAFAAARVLNASASKGKPSSPLPPQKTQSPGEAETNVDASEETTPPTNTTGDDEKPTAKDEAGRGNDDDGPADSAQDEDGKDESTPDPAEEAAAKRDHACRALIAAGVPSNPRETIRILGPALVVGPNKNARERAYEWLRSMAKPVGPNAPRVTAYFDAVAASGDVKLMTQVAFALALATAELRAADTARTWDKSDIDYLNHLKSVIQYEPTEWEQRRLTGE</sequence>
<feature type="domain" description="ParB/Spo0J HTH" evidence="4">
    <location>
        <begin position="156"/>
        <end position="239"/>
    </location>
</feature>
<feature type="domain" description="ParB-like N-terminal" evidence="3">
    <location>
        <begin position="29"/>
        <end position="76"/>
    </location>
</feature>
<keyword evidence="1" id="KW-0159">Chromosome partition</keyword>
<dbReference type="SUPFAM" id="SSF109709">
    <property type="entry name" value="KorB DNA-binding domain-like"/>
    <property type="match status" value="1"/>
</dbReference>
<dbReference type="AlphaFoldDB" id="A0A0J7ZGD4"/>
<dbReference type="InterPro" id="IPR036086">
    <property type="entry name" value="ParB/Sulfiredoxin_sf"/>
</dbReference>
<dbReference type="InterPro" id="IPR041468">
    <property type="entry name" value="HTH_ParB/Spo0J"/>
</dbReference>
<dbReference type="SUPFAM" id="SSF110849">
    <property type="entry name" value="ParB/Sulfiredoxin"/>
    <property type="match status" value="1"/>
</dbReference>
<dbReference type="GO" id="GO:0005694">
    <property type="term" value="C:chromosome"/>
    <property type="evidence" value="ECO:0007669"/>
    <property type="project" value="TreeGrafter"/>
</dbReference>
<dbReference type="Gene3D" id="1.10.10.2830">
    <property type="match status" value="1"/>
</dbReference>
<evidence type="ECO:0000256" key="2">
    <source>
        <dbReference type="SAM" id="MobiDB-lite"/>
    </source>
</evidence>
<evidence type="ECO:0000259" key="3">
    <source>
        <dbReference type="Pfam" id="PF02195"/>
    </source>
</evidence>
<dbReference type="Gene3D" id="3.90.1530.30">
    <property type="match status" value="1"/>
</dbReference>
<comment type="caution">
    <text evidence="5">The sequence shown here is derived from an EMBL/GenBank/DDBJ whole genome shotgun (WGS) entry which is preliminary data.</text>
</comment>
<dbReference type="GO" id="GO:0007059">
    <property type="term" value="P:chromosome segregation"/>
    <property type="evidence" value="ECO:0007669"/>
    <property type="project" value="TreeGrafter"/>
</dbReference>
<dbReference type="OrthoDB" id="4480934at2"/>
<evidence type="ECO:0000313" key="5">
    <source>
        <dbReference type="EMBL" id="KMS74238.1"/>
    </source>
</evidence>
<dbReference type="InterPro" id="IPR003115">
    <property type="entry name" value="ParB_N"/>
</dbReference>
<feature type="compositionally biased region" description="Acidic residues" evidence="2">
    <location>
        <begin position="309"/>
        <end position="322"/>
    </location>
</feature>
<evidence type="ECO:0000313" key="6">
    <source>
        <dbReference type="Proteomes" id="UP000037432"/>
    </source>
</evidence>
<gene>
    <name evidence="5" type="ORF">ACM01_15085</name>
</gene>
<dbReference type="PANTHER" id="PTHR33375:SF1">
    <property type="entry name" value="CHROMOSOME-PARTITIONING PROTEIN PARB-RELATED"/>
    <property type="match status" value="1"/>
</dbReference>
<reference evidence="5 6" key="1">
    <citation type="submission" date="2015-06" db="EMBL/GenBank/DDBJ databases">
        <authorList>
            <person name="Ju K.-S."/>
            <person name="Doroghazi J.R."/>
            <person name="Metcalf W.W."/>
        </authorList>
    </citation>
    <scope>NUCLEOTIDE SEQUENCE [LARGE SCALE GENOMIC DNA]</scope>
    <source>
        <strain evidence="5 6">NRRL 3414</strain>
    </source>
</reference>
<dbReference type="PANTHER" id="PTHR33375">
    <property type="entry name" value="CHROMOSOME-PARTITIONING PROTEIN PARB-RELATED"/>
    <property type="match status" value="1"/>
</dbReference>
<dbReference type="InterPro" id="IPR050336">
    <property type="entry name" value="Chromosome_partition/occlusion"/>
</dbReference>